<evidence type="ECO:0000256" key="2">
    <source>
        <dbReference type="ARBA" id="ARBA00023125"/>
    </source>
</evidence>
<evidence type="ECO:0000313" key="5">
    <source>
        <dbReference type="EMBL" id="QBY55269.1"/>
    </source>
</evidence>
<dbReference type="GO" id="GO:0003700">
    <property type="term" value="F:DNA-binding transcription factor activity"/>
    <property type="evidence" value="ECO:0007669"/>
    <property type="project" value="InterPro"/>
</dbReference>
<keyword evidence="5" id="KW-0614">Plasmid</keyword>
<evidence type="ECO:0000259" key="4">
    <source>
        <dbReference type="PROSITE" id="PS01124"/>
    </source>
</evidence>
<keyword evidence="2" id="KW-0238">DNA-binding</keyword>
<dbReference type="Pfam" id="PF12625">
    <property type="entry name" value="Arabinose_bd"/>
    <property type="match status" value="1"/>
</dbReference>
<dbReference type="OrthoDB" id="6506763at2"/>
<evidence type="ECO:0000313" key="6">
    <source>
        <dbReference type="Proteomes" id="UP000295294"/>
    </source>
</evidence>
<dbReference type="Pfam" id="PF12833">
    <property type="entry name" value="HTH_18"/>
    <property type="match status" value="1"/>
</dbReference>
<reference evidence="5 6" key="1">
    <citation type="submission" date="2019-03" db="EMBL/GenBank/DDBJ databases">
        <title>Efficiently degradation of phenoxyalkanoic acid herbicides by Cupriavidus oxalaticus strain X32.</title>
        <authorList>
            <person name="Sheng X."/>
        </authorList>
    </citation>
    <scope>NUCLEOTIDE SEQUENCE [LARGE SCALE GENOMIC DNA]</scope>
    <source>
        <strain evidence="5 6">X32</strain>
        <plasmid evidence="5 6">unnamed1</plasmid>
    </source>
</reference>
<feature type="domain" description="HTH araC/xylS-type" evidence="4">
    <location>
        <begin position="231"/>
        <end position="329"/>
    </location>
</feature>
<keyword evidence="3" id="KW-0804">Transcription</keyword>
<dbReference type="InterPro" id="IPR009057">
    <property type="entry name" value="Homeodomain-like_sf"/>
</dbReference>
<dbReference type="GO" id="GO:0000976">
    <property type="term" value="F:transcription cis-regulatory region binding"/>
    <property type="evidence" value="ECO:0007669"/>
    <property type="project" value="TreeGrafter"/>
</dbReference>
<dbReference type="AlphaFoldDB" id="A0A4P7LKH2"/>
<organism evidence="5 6">
    <name type="scientific">Cupriavidus oxalaticus</name>
    <dbReference type="NCBI Taxonomy" id="96344"/>
    <lineage>
        <taxon>Bacteria</taxon>
        <taxon>Pseudomonadati</taxon>
        <taxon>Pseudomonadota</taxon>
        <taxon>Betaproteobacteria</taxon>
        <taxon>Burkholderiales</taxon>
        <taxon>Burkholderiaceae</taxon>
        <taxon>Cupriavidus</taxon>
    </lineage>
</organism>
<dbReference type="PANTHER" id="PTHR47894">
    <property type="entry name" value="HTH-TYPE TRANSCRIPTIONAL REGULATOR GADX"/>
    <property type="match status" value="1"/>
</dbReference>
<dbReference type="EMBL" id="CP038636">
    <property type="protein sequence ID" value="QBY55269.1"/>
    <property type="molecule type" value="Genomic_DNA"/>
</dbReference>
<evidence type="ECO:0000256" key="3">
    <source>
        <dbReference type="ARBA" id="ARBA00023163"/>
    </source>
</evidence>
<dbReference type="InterPro" id="IPR032687">
    <property type="entry name" value="AraC-type_N"/>
</dbReference>
<dbReference type="KEGG" id="cox:E0W60_29655"/>
<protein>
    <submittedName>
        <fullName evidence="5">AraC family transcriptional regulator</fullName>
    </submittedName>
</protein>
<proteinExistence type="predicted"/>
<geneLocation type="plasmid" evidence="5">
    <name>unnamed1</name>
</geneLocation>
<dbReference type="PANTHER" id="PTHR47894:SF4">
    <property type="entry name" value="HTH-TYPE TRANSCRIPTIONAL REGULATOR GADX"/>
    <property type="match status" value="1"/>
</dbReference>
<dbReference type="Proteomes" id="UP000295294">
    <property type="component" value="Plasmid unnamed1"/>
</dbReference>
<dbReference type="InterPro" id="IPR018060">
    <property type="entry name" value="HTH_AraC"/>
</dbReference>
<dbReference type="Gene3D" id="1.10.10.60">
    <property type="entry name" value="Homeodomain-like"/>
    <property type="match status" value="1"/>
</dbReference>
<evidence type="ECO:0000256" key="1">
    <source>
        <dbReference type="ARBA" id="ARBA00023015"/>
    </source>
</evidence>
<accession>A0A4P7LKH2</accession>
<gene>
    <name evidence="5" type="ORF">E0W60_29655</name>
</gene>
<name>A0A4P7LKH2_9BURK</name>
<keyword evidence="1" id="KW-0805">Transcription regulation</keyword>
<dbReference type="SMART" id="SM00342">
    <property type="entry name" value="HTH_ARAC"/>
    <property type="match status" value="1"/>
</dbReference>
<dbReference type="GO" id="GO:0005829">
    <property type="term" value="C:cytosol"/>
    <property type="evidence" value="ECO:0007669"/>
    <property type="project" value="TreeGrafter"/>
</dbReference>
<dbReference type="SUPFAM" id="SSF46689">
    <property type="entry name" value="Homeodomain-like"/>
    <property type="match status" value="1"/>
</dbReference>
<sequence length="334" mass="37273">MHGSMHGSASLTNYAALAQAAGLDPEAMLREVGIDPALLKNPDVKVSSEAVGLLLEHSAQRSGWEDFGIRLAESRPFLVLGPLAFLVREQRNVRASLQVLSNYIHLHSEALQLWLEEDALQACLCFEYLGRSSPARQALDQSITMGYRFLKQALPESWVPIRVCFMHEAPQDLRAIRRVFTTKTSFKDAINGIVLKRADLELPLSTSSHLERYAHDYVQSLSADIPLSTTAQVRRLILTALGTGHCSQSLIAAQLGINVRTIRRHLDSEATSFNTLMREVRRELAQRYLAGPPRSRNELAMLLGFSAAQSFTRWFRDEFGVPVAGWMQNDADFG</sequence>
<dbReference type="PROSITE" id="PS01124">
    <property type="entry name" value="HTH_ARAC_FAMILY_2"/>
    <property type="match status" value="1"/>
</dbReference>